<evidence type="ECO:0000256" key="1">
    <source>
        <dbReference type="SAM" id="MobiDB-lite"/>
    </source>
</evidence>
<organism evidence="3 4">
    <name type="scientific">Mycena pura</name>
    <dbReference type="NCBI Taxonomy" id="153505"/>
    <lineage>
        <taxon>Eukaryota</taxon>
        <taxon>Fungi</taxon>
        <taxon>Dikarya</taxon>
        <taxon>Basidiomycota</taxon>
        <taxon>Agaricomycotina</taxon>
        <taxon>Agaricomycetes</taxon>
        <taxon>Agaricomycetidae</taxon>
        <taxon>Agaricales</taxon>
        <taxon>Marasmiineae</taxon>
        <taxon>Mycenaceae</taxon>
        <taxon>Mycena</taxon>
    </lineage>
</organism>
<keyword evidence="2" id="KW-0472">Membrane</keyword>
<evidence type="ECO:0000313" key="3">
    <source>
        <dbReference type="EMBL" id="KAJ7193120.1"/>
    </source>
</evidence>
<proteinExistence type="predicted"/>
<keyword evidence="4" id="KW-1185">Reference proteome</keyword>
<name>A0AAD6Y642_9AGAR</name>
<protein>
    <submittedName>
        <fullName evidence="3">Uncharacterized protein</fullName>
    </submittedName>
</protein>
<dbReference type="EMBL" id="JARJCW010000111">
    <property type="protein sequence ID" value="KAJ7193120.1"/>
    <property type="molecule type" value="Genomic_DNA"/>
</dbReference>
<keyword evidence="2" id="KW-1133">Transmembrane helix</keyword>
<reference evidence="3" key="1">
    <citation type="submission" date="2023-03" db="EMBL/GenBank/DDBJ databases">
        <title>Massive genome expansion in bonnet fungi (Mycena s.s.) driven by repeated elements and novel gene families across ecological guilds.</title>
        <authorList>
            <consortium name="Lawrence Berkeley National Laboratory"/>
            <person name="Harder C.B."/>
            <person name="Miyauchi S."/>
            <person name="Viragh M."/>
            <person name="Kuo A."/>
            <person name="Thoen E."/>
            <person name="Andreopoulos B."/>
            <person name="Lu D."/>
            <person name="Skrede I."/>
            <person name="Drula E."/>
            <person name="Henrissat B."/>
            <person name="Morin E."/>
            <person name="Kohler A."/>
            <person name="Barry K."/>
            <person name="LaButti K."/>
            <person name="Morin E."/>
            <person name="Salamov A."/>
            <person name="Lipzen A."/>
            <person name="Mereny Z."/>
            <person name="Hegedus B."/>
            <person name="Baldrian P."/>
            <person name="Stursova M."/>
            <person name="Weitz H."/>
            <person name="Taylor A."/>
            <person name="Grigoriev I.V."/>
            <person name="Nagy L.G."/>
            <person name="Martin F."/>
            <person name="Kauserud H."/>
        </authorList>
    </citation>
    <scope>NUCLEOTIDE SEQUENCE</scope>
    <source>
        <strain evidence="3">9144</strain>
    </source>
</reference>
<comment type="caution">
    <text evidence="3">The sequence shown here is derived from an EMBL/GenBank/DDBJ whole genome shotgun (WGS) entry which is preliminary data.</text>
</comment>
<evidence type="ECO:0000256" key="2">
    <source>
        <dbReference type="SAM" id="Phobius"/>
    </source>
</evidence>
<gene>
    <name evidence="3" type="ORF">GGX14DRAFT_405733</name>
</gene>
<evidence type="ECO:0000313" key="4">
    <source>
        <dbReference type="Proteomes" id="UP001219525"/>
    </source>
</evidence>
<accession>A0AAD6Y642</accession>
<feature type="transmembrane region" description="Helical" evidence="2">
    <location>
        <begin position="12"/>
        <end position="32"/>
    </location>
</feature>
<dbReference type="AlphaFoldDB" id="A0AAD6Y642"/>
<dbReference type="Proteomes" id="UP001219525">
    <property type="component" value="Unassembled WGS sequence"/>
</dbReference>
<sequence>MPGLGTPPFPPFLSLFVLSLSVIVYTSVHLPIQSPPPGRQKERDECEEDERGCDKERTRGRWAPRARAILCRFRSCSRENASAGVLWNNIITSDRQFKNCRNWKISDAAGGI</sequence>
<keyword evidence="2" id="KW-0812">Transmembrane</keyword>
<feature type="region of interest" description="Disordered" evidence="1">
    <location>
        <begin position="31"/>
        <end position="55"/>
    </location>
</feature>